<accession>A0A8E2J4K2</accession>
<dbReference type="GO" id="GO:0016787">
    <property type="term" value="F:hydrolase activity"/>
    <property type="evidence" value="ECO:0007669"/>
    <property type="project" value="InterPro"/>
</dbReference>
<dbReference type="InterPro" id="IPR029052">
    <property type="entry name" value="Metallo-depent_PP-like"/>
</dbReference>
<dbReference type="OrthoDB" id="630188at2759"/>
<dbReference type="InterPro" id="IPR004843">
    <property type="entry name" value="Calcineurin-like_PHP"/>
</dbReference>
<proteinExistence type="predicted"/>
<reference evidence="2 3" key="1">
    <citation type="submission" date="2016-07" db="EMBL/GenBank/DDBJ databases">
        <title>Draft genome of the white-rot fungus Obba rivulosa 3A-2.</title>
        <authorList>
            <consortium name="DOE Joint Genome Institute"/>
            <person name="Miettinen O."/>
            <person name="Riley R."/>
            <person name="Acob R."/>
            <person name="Barry K."/>
            <person name="Cullen D."/>
            <person name="De Vries R."/>
            <person name="Hainaut M."/>
            <person name="Hatakka A."/>
            <person name="Henrissat B."/>
            <person name="Hilden K."/>
            <person name="Kuo R."/>
            <person name="Labutti K."/>
            <person name="Lipzen A."/>
            <person name="Makela M.R."/>
            <person name="Sandor L."/>
            <person name="Spatafora J.W."/>
            <person name="Grigoriev I.V."/>
            <person name="Hibbett D.S."/>
        </authorList>
    </citation>
    <scope>NUCLEOTIDE SEQUENCE [LARGE SCALE GENOMIC DNA]</scope>
    <source>
        <strain evidence="2 3">3A-2</strain>
    </source>
</reference>
<dbReference type="EMBL" id="KV722343">
    <property type="protein sequence ID" value="OCH94476.1"/>
    <property type="molecule type" value="Genomic_DNA"/>
</dbReference>
<dbReference type="AlphaFoldDB" id="A0A8E2J4K2"/>
<dbReference type="InterPro" id="IPR051693">
    <property type="entry name" value="UPF0046_metallophosphoest"/>
</dbReference>
<evidence type="ECO:0000313" key="3">
    <source>
        <dbReference type="Proteomes" id="UP000250043"/>
    </source>
</evidence>
<dbReference type="PANTHER" id="PTHR12905:SF0">
    <property type="entry name" value="CALCINEURIN-LIKE PHOSPHOESTERASE DOMAIN-CONTAINING PROTEIN"/>
    <property type="match status" value="1"/>
</dbReference>
<dbReference type="CDD" id="cd07379">
    <property type="entry name" value="MPP_239FB"/>
    <property type="match status" value="1"/>
</dbReference>
<dbReference type="Gene3D" id="3.60.21.10">
    <property type="match status" value="1"/>
</dbReference>
<gene>
    <name evidence="2" type="ORF">OBBRIDRAFT_789165</name>
</gene>
<dbReference type="PANTHER" id="PTHR12905">
    <property type="entry name" value="METALLOPHOSPHOESTERASE"/>
    <property type="match status" value="1"/>
</dbReference>
<protein>
    <submittedName>
        <fullName evidence="2">Metallo-dependent phosphatase</fullName>
    </submittedName>
</protein>
<dbReference type="Pfam" id="PF00149">
    <property type="entry name" value="Metallophos"/>
    <property type="match status" value="1"/>
</dbReference>
<organism evidence="2 3">
    <name type="scientific">Obba rivulosa</name>
    <dbReference type="NCBI Taxonomy" id="1052685"/>
    <lineage>
        <taxon>Eukaryota</taxon>
        <taxon>Fungi</taxon>
        <taxon>Dikarya</taxon>
        <taxon>Basidiomycota</taxon>
        <taxon>Agaricomycotina</taxon>
        <taxon>Agaricomycetes</taxon>
        <taxon>Polyporales</taxon>
        <taxon>Gelatoporiaceae</taxon>
        <taxon>Obba</taxon>
    </lineage>
</organism>
<sequence length="304" mass="33982">MADEAHSSVELECQGAKVYLDYDIHDPPPRPDSNWTRFVCISDSHAKRFAVPDGDVLLHSGDLTYYSTLSDFEATLEWLKELPHPIKIVIGGNHDFALHTQDGWYDMNYQRWHMGNKQDVSVISNLFKGDSAKRSGIVYLENEQHQFRVKDHAKIWSVYGSPWTPAFYDWAFNYSRGKEAENLVSTFPQTDVLLTHGPPFRILDQVLSGGHVGCEALATRLPDLRPRLHVFGHIHEAHGALIREWAANSDAGLFGETKAATSGKNTVFVNAANFPLGPRARTSDGQEVPVGGAPFQPVIVDLFD</sequence>
<dbReference type="SUPFAM" id="SSF56300">
    <property type="entry name" value="Metallo-dependent phosphatases"/>
    <property type="match status" value="1"/>
</dbReference>
<evidence type="ECO:0000313" key="2">
    <source>
        <dbReference type="EMBL" id="OCH94476.1"/>
    </source>
</evidence>
<dbReference type="Proteomes" id="UP000250043">
    <property type="component" value="Unassembled WGS sequence"/>
</dbReference>
<keyword evidence="3" id="KW-1185">Reference proteome</keyword>
<name>A0A8E2J4K2_9APHY</name>
<feature type="domain" description="Calcineurin-like phosphoesterase" evidence="1">
    <location>
        <begin position="38"/>
        <end position="236"/>
    </location>
</feature>
<evidence type="ECO:0000259" key="1">
    <source>
        <dbReference type="Pfam" id="PF00149"/>
    </source>
</evidence>